<feature type="transmembrane region" description="Helical" evidence="10">
    <location>
        <begin position="145"/>
        <end position="170"/>
    </location>
</feature>
<dbReference type="CDD" id="cd15203">
    <property type="entry name" value="7tmA_NPYR-like"/>
    <property type="match status" value="1"/>
</dbReference>
<sequence>MNEYDSTAVSHFGNTTESLDSNSKSEDYSQYTILILGTLYSLIFLIGITGNSLVVYVVCVKKQMQSVTNLFIMNLALSDILMCLLAVPFTPISFFQEYWILGKFLCHLVSFSLGVSVYVSTLTSLAIAIDRYFVIVHPFKPRMKLGVCCMLIAVVWIISISISLPLAVYIELIEENVLGERKFKCRESWPIPMSKRFFNLASMVLQYLIPFTVITYSYTKVWIILSNRTRPGKTKEKEQLELKRKKRTNRMLIAMVIIFAGCWMPLNCVHLIMEFNNNFTKQTYFSNVFFIAHVIAMSSTIYNPFLYAWLNDNFRKEFRQILPWIFKAIKWCSKSNLEIVDDEESNLEYSKYCLQQPNDQVEMYKQQNGCRESKKKKNLKNEILFNPKESKSLLKSTHKAKIIDEINSNEDESNCKNDKMEEEKKIQITKI</sequence>
<protein>
    <recommendedName>
        <fullName evidence="11">G-protein coupled receptors family 1 profile domain-containing protein</fullName>
    </recommendedName>
</protein>
<dbReference type="InterPro" id="IPR017452">
    <property type="entry name" value="GPCR_Rhodpsn_7TM"/>
</dbReference>
<comment type="caution">
    <text evidence="12">The sequence shown here is derived from an EMBL/GenBank/DDBJ whole genome shotgun (WGS) entry which is preliminary data.</text>
</comment>
<dbReference type="Pfam" id="PF00001">
    <property type="entry name" value="7tm_1"/>
    <property type="match status" value="1"/>
</dbReference>
<evidence type="ECO:0000256" key="3">
    <source>
        <dbReference type="ARBA" id="ARBA00022692"/>
    </source>
</evidence>
<evidence type="ECO:0000256" key="5">
    <source>
        <dbReference type="ARBA" id="ARBA00023040"/>
    </source>
</evidence>
<evidence type="ECO:0000256" key="1">
    <source>
        <dbReference type="ARBA" id="ARBA00004141"/>
    </source>
</evidence>
<dbReference type="Proteomes" id="UP000663879">
    <property type="component" value="Unassembled WGS sequence"/>
</dbReference>
<dbReference type="FunFam" id="1.20.1070.10:FF:000291">
    <property type="entry name" value="Predicted protein"/>
    <property type="match status" value="1"/>
</dbReference>
<evidence type="ECO:0000256" key="7">
    <source>
        <dbReference type="ARBA" id="ARBA00023170"/>
    </source>
</evidence>
<dbReference type="GO" id="GO:0004983">
    <property type="term" value="F:neuropeptide Y receptor activity"/>
    <property type="evidence" value="ECO:0007669"/>
    <property type="project" value="InterPro"/>
</dbReference>
<dbReference type="GO" id="GO:0042923">
    <property type="term" value="F:neuropeptide binding"/>
    <property type="evidence" value="ECO:0007669"/>
    <property type="project" value="TreeGrafter"/>
</dbReference>
<keyword evidence="7" id="KW-0675">Receptor</keyword>
<gene>
    <name evidence="12" type="ORF">OXX778_LOCUS8573</name>
</gene>
<dbReference type="Gene3D" id="1.20.1070.10">
    <property type="entry name" value="Rhodopsin 7-helix transmembrane proteins"/>
    <property type="match status" value="1"/>
</dbReference>
<evidence type="ECO:0000313" key="13">
    <source>
        <dbReference type="Proteomes" id="UP000663879"/>
    </source>
</evidence>
<dbReference type="OrthoDB" id="9046662at2759"/>
<name>A0A813VHD6_9BILA</name>
<feature type="transmembrane region" description="Helical" evidence="10">
    <location>
        <begin position="109"/>
        <end position="133"/>
    </location>
</feature>
<feature type="transmembrane region" description="Helical" evidence="10">
    <location>
        <begin position="204"/>
        <end position="225"/>
    </location>
</feature>
<feature type="region of interest" description="Disordered" evidence="9">
    <location>
        <begin position="410"/>
        <end position="431"/>
    </location>
</feature>
<dbReference type="GO" id="GO:0005886">
    <property type="term" value="C:plasma membrane"/>
    <property type="evidence" value="ECO:0007669"/>
    <property type="project" value="TreeGrafter"/>
</dbReference>
<evidence type="ECO:0000256" key="8">
    <source>
        <dbReference type="ARBA" id="ARBA00023224"/>
    </source>
</evidence>
<dbReference type="PANTHER" id="PTHR24235">
    <property type="entry name" value="NEUROPEPTIDE Y RECEPTOR"/>
    <property type="match status" value="1"/>
</dbReference>
<evidence type="ECO:0000256" key="6">
    <source>
        <dbReference type="ARBA" id="ARBA00023136"/>
    </source>
</evidence>
<dbReference type="InterPro" id="IPR000611">
    <property type="entry name" value="NPY_rcpt"/>
</dbReference>
<dbReference type="PRINTS" id="PR01012">
    <property type="entry name" value="NRPEPTIDEYR"/>
</dbReference>
<feature type="transmembrane region" description="Helical" evidence="10">
    <location>
        <begin position="252"/>
        <end position="272"/>
    </location>
</feature>
<feature type="transmembrane region" description="Helical" evidence="10">
    <location>
        <begin position="70"/>
        <end position="89"/>
    </location>
</feature>
<dbReference type="SMART" id="SM01381">
    <property type="entry name" value="7TM_GPCR_Srsx"/>
    <property type="match status" value="1"/>
</dbReference>
<dbReference type="InterPro" id="IPR000276">
    <property type="entry name" value="GPCR_Rhodpsn"/>
</dbReference>
<evidence type="ECO:0000256" key="2">
    <source>
        <dbReference type="ARBA" id="ARBA00010663"/>
    </source>
</evidence>
<evidence type="ECO:0000256" key="9">
    <source>
        <dbReference type="SAM" id="MobiDB-lite"/>
    </source>
</evidence>
<feature type="transmembrane region" description="Helical" evidence="10">
    <location>
        <begin position="284"/>
        <end position="310"/>
    </location>
</feature>
<reference evidence="12" key="1">
    <citation type="submission" date="2021-02" db="EMBL/GenBank/DDBJ databases">
        <authorList>
            <person name="Nowell W R."/>
        </authorList>
    </citation>
    <scope>NUCLEOTIDE SEQUENCE</scope>
    <source>
        <strain evidence="12">Ploen Becks lab</strain>
    </source>
</reference>
<evidence type="ECO:0000313" key="12">
    <source>
        <dbReference type="EMBL" id="CAF0843380.1"/>
    </source>
</evidence>
<dbReference type="PANTHER" id="PTHR24235:SF29">
    <property type="entry name" value="GH23382P"/>
    <property type="match status" value="1"/>
</dbReference>
<dbReference type="EMBL" id="CAJNOC010001192">
    <property type="protein sequence ID" value="CAF0843380.1"/>
    <property type="molecule type" value="Genomic_DNA"/>
</dbReference>
<keyword evidence="6 10" id="KW-0472">Membrane</keyword>
<evidence type="ECO:0000259" key="11">
    <source>
        <dbReference type="PROSITE" id="PS50262"/>
    </source>
</evidence>
<keyword evidence="8" id="KW-0807">Transducer</keyword>
<feature type="transmembrane region" description="Helical" evidence="10">
    <location>
        <begin position="31"/>
        <end position="58"/>
    </location>
</feature>
<dbReference type="AlphaFoldDB" id="A0A813VHD6"/>
<proteinExistence type="inferred from homology"/>
<feature type="compositionally biased region" description="Basic and acidic residues" evidence="9">
    <location>
        <begin position="413"/>
        <end position="431"/>
    </location>
</feature>
<keyword evidence="5" id="KW-0297">G-protein coupled receptor</keyword>
<dbReference type="SUPFAM" id="SSF81321">
    <property type="entry name" value="Family A G protein-coupled receptor-like"/>
    <property type="match status" value="1"/>
</dbReference>
<comment type="similarity">
    <text evidence="2">Belongs to the G-protein coupled receptor 1 family.</text>
</comment>
<accession>A0A813VHD6</accession>
<feature type="domain" description="G-protein coupled receptors family 1 profile" evidence="11">
    <location>
        <begin position="50"/>
        <end position="307"/>
    </location>
</feature>
<dbReference type="PRINTS" id="PR00237">
    <property type="entry name" value="GPCRRHODOPSN"/>
</dbReference>
<dbReference type="PROSITE" id="PS50262">
    <property type="entry name" value="G_PROTEIN_RECEP_F1_2"/>
    <property type="match status" value="1"/>
</dbReference>
<evidence type="ECO:0000256" key="10">
    <source>
        <dbReference type="SAM" id="Phobius"/>
    </source>
</evidence>
<keyword evidence="13" id="KW-1185">Reference proteome</keyword>
<dbReference type="GO" id="GO:0043005">
    <property type="term" value="C:neuron projection"/>
    <property type="evidence" value="ECO:0007669"/>
    <property type="project" value="TreeGrafter"/>
</dbReference>
<organism evidence="12 13">
    <name type="scientific">Brachionus calyciflorus</name>
    <dbReference type="NCBI Taxonomy" id="104777"/>
    <lineage>
        <taxon>Eukaryota</taxon>
        <taxon>Metazoa</taxon>
        <taxon>Spiralia</taxon>
        <taxon>Gnathifera</taxon>
        <taxon>Rotifera</taxon>
        <taxon>Eurotatoria</taxon>
        <taxon>Monogononta</taxon>
        <taxon>Pseudotrocha</taxon>
        <taxon>Ploima</taxon>
        <taxon>Brachionidae</taxon>
        <taxon>Brachionus</taxon>
    </lineage>
</organism>
<evidence type="ECO:0000256" key="4">
    <source>
        <dbReference type="ARBA" id="ARBA00022989"/>
    </source>
</evidence>
<comment type="subcellular location">
    <subcellularLocation>
        <location evidence="1">Membrane</location>
        <topology evidence="1">Multi-pass membrane protein</topology>
    </subcellularLocation>
</comment>
<keyword evidence="4 10" id="KW-1133">Transmembrane helix</keyword>
<keyword evidence="3 10" id="KW-0812">Transmembrane</keyword>